<feature type="region of interest" description="Disordered" evidence="1">
    <location>
        <begin position="1"/>
        <end position="47"/>
    </location>
</feature>
<feature type="compositionally biased region" description="Low complexity" evidence="1">
    <location>
        <begin position="166"/>
        <end position="190"/>
    </location>
</feature>
<sequence length="302" mass="32671">MNPVTNNTSEPSSSRANKRSRSVETASSNEPQHKKQKTDLASNPSAPATSTLAQCPFTDALFAEMAGVIQDTFPINSFAETYHCSTNDALDALRAVALRLLCTSSIPGLSVSAHAQILIVDWRETIAKIAHNIITIPGSTSETHSSSFSPTPESLESAPLSDTRVSSIFSSPPQQRSSPPSSLDILDPSSEPADEELPSQPTANIAAAAPKNKGEYPANPTSERVEVRGDYSGRLIPVANWIEGYHISKPVEHLQPEQGDGMTDEEFEKRMQAGWFSEVLEEEELDQVACAKPGLRRCRGKK</sequence>
<keyword evidence="3" id="KW-1185">Reference proteome</keyword>
<feature type="compositionally biased region" description="Low complexity" evidence="1">
    <location>
        <begin position="140"/>
        <end position="157"/>
    </location>
</feature>
<name>A0A1Q5U9U6_9EURO</name>
<gene>
    <name evidence="2" type="ORF">PENSUB_5445</name>
</gene>
<dbReference type="OrthoDB" id="4365520at2759"/>
<accession>A0A1Q5U9U6</accession>
<comment type="caution">
    <text evidence="2">The sequence shown here is derived from an EMBL/GenBank/DDBJ whole genome shotgun (WGS) entry which is preliminary data.</text>
</comment>
<dbReference type="EMBL" id="MNBE01000557">
    <property type="protein sequence ID" value="OKP09237.1"/>
    <property type="molecule type" value="Genomic_DNA"/>
</dbReference>
<organism evidence="2 3">
    <name type="scientific">Penicillium subrubescens</name>
    <dbReference type="NCBI Taxonomy" id="1316194"/>
    <lineage>
        <taxon>Eukaryota</taxon>
        <taxon>Fungi</taxon>
        <taxon>Dikarya</taxon>
        <taxon>Ascomycota</taxon>
        <taxon>Pezizomycotina</taxon>
        <taxon>Eurotiomycetes</taxon>
        <taxon>Eurotiomycetidae</taxon>
        <taxon>Eurotiales</taxon>
        <taxon>Aspergillaceae</taxon>
        <taxon>Penicillium</taxon>
    </lineage>
</organism>
<feature type="compositionally biased region" description="Polar residues" evidence="1">
    <location>
        <begin position="1"/>
        <end position="15"/>
    </location>
</feature>
<reference evidence="2 3" key="1">
    <citation type="submission" date="2016-10" db="EMBL/GenBank/DDBJ databases">
        <title>Genome sequence of the ascomycete fungus Penicillium subrubescens.</title>
        <authorList>
            <person name="De Vries R.P."/>
            <person name="Peng M."/>
            <person name="Dilokpimol A."/>
            <person name="Hilden K."/>
            <person name="Makela M.R."/>
            <person name="Grigoriev I."/>
            <person name="Riley R."/>
            <person name="Granchi Z."/>
        </authorList>
    </citation>
    <scope>NUCLEOTIDE SEQUENCE [LARGE SCALE GENOMIC DNA]</scope>
    <source>
        <strain evidence="2 3">CBS 132785</strain>
    </source>
</reference>
<dbReference type="AlphaFoldDB" id="A0A1Q5U9U6"/>
<feature type="region of interest" description="Disordered" evidence="1">
    <location>
        <begin position="140"/>
        <end position="200"/>
    </location>
</feature>
<evidence type="ECO:0000256" key="1">
    <source>
        <dbReference type="SAM" id="MobiDB-lite"/>
    </source>
</evidence>
<evidence type="ECO:0000313" key="3">
    <source>
        <dbReference type="Proteomes" id="UP000186955"/>
    </source>
</evidence>
<protein>
    <submittedName>
        <fullName evidence="2">Uncharacterized protein</fullName>
    </submittedName>
</protein>
<proteinExistence type="predicted"/>
<evidence type="ECO:0000313" key="2">
    <source>
        <dbReference type="EMBL" id="OKP09237.1"/>
    </source>
</evidence>
<dbReference type="Proteomes" id="UP000186955">
    <property type="component" value="Unassembled WGS sequence"/>
</dbReference>